<accession>A0A182XQM3</accession>
<proteinExistence type="predicted"/>
<dbReference type="VEuPathDB" id="VectorBase:AQUA014160"/>
<name>A0A182XQM3_ANOQN</name>
<evidence type="ECO:0000313" key="1">
    <source>
        <dbReference type="EnsemblMetazoa" id="AQUA014160-PA"/>
    </source>
</evidence>
<sequence>MWLKSYTHGIHYHHLWWNGRNREDSSGVYHRVRTRGTPTTSEGVVTQIVEWPGGWEDVGASLPVVQ</sequence>
<dbReference type="AlphaFoldDB" id="A0A182XQM3"/>
<reference evidence="1" key="1">
    <citation type="submission" date="2020-05" db="UniProtKB">
        <authorList>
            <consortium name="EnsemblMetazoa"/>
        </authorList>
    </citation>
    <scope>IDENTIFICATION</scope>
    <source>
        <strain evidence="1">SANGQUA</strain>
    </source>
</reference>
<protein>
    <submittedName>
        <fullName evidence="1">Uncharacterized protein</fullName>
    </submittedName>
</protein>
<dbReference type="Proteomes" id="UP000076407">
    <property type="component" value="Unassembled WGS sequence"/>
</dbReference>
<evidence type="ECO:0000313" key="2">
    <source>
        <dbReference type="Proteomes" id="UP000076407"/>
    </source>
</evidence>
<organism evidence="1 2">
    <name type="scientific">Anopheles quadriannulatus</name>
    <name type="common">Mosquito</name>
    <dbReference type="NCBI Taxonomy" id="34691"/>
    <lineage>
        <taxon>Eukaryota</taxon>
        <taxon>Metazoa</taxon>
        <taxon>Ecdysozoa</taxon>
        <taxon>Arthropoda</taxon>
        <taxon>Hexapoda</taxon>
        <taxon>Insecta</taxon>
        <taxon>Pterygota</taxon>
        <taxon>Neoptera</taxon>
        <taxon>Endopterygota</taxon>
        <taxon>Diptera</taxon>
        <taxon>Nematocera</taxon>
        <taxon>Culicoidea</taxon>
        <taxon>Culicidae</taxon>
        <taxon>Anophelinae</taxon>
        <taxon>Anopheles</taxon>
    </lineage>
</organism>
<dbReference type="EnsemblMetazoa" id="AQUA014160-RA">
    <property type="protein sequence ID" value="AQUA014160-PA"/>
    <property type="gene ID" value="AQUA014160"/>
</dbReference>
<keyword evidence="2" id="KW-1185">Reference proteome</keyword>